<comment type="caution">
    <text evidence="2">The sequence shown here is derived from an EMBL/GenBank/DDBJ whole genome shotgun (WGS) entry which is preliminary data.</text>
</comment>
<name>A0A5J4T5R8_9EUKA</name>
<feature type="compositionally biased region" description="Low complexity" evidence="1">
    <location>
        <begin position="84"/>
        <end position="94"/>
    </location>
</feature>
<protein>
    <submittedName>
        <fullName evidence="2">Uncharacterized protein</fullName>
    </submittedName>
</protein>
<evidence type="ECO:0000313" key="3">
    <source>
        <dbReference type="Proteomes" id="UP000324800"/>
    </source>
</evidence>
<reference evidence="2 3" key="1">
    <citation type="submission" date="2019-03" db="EMBL/GenBank/DDBJ databases">
        <title>Single cell metagenomics reveals metabolic interactions within the superorganism composed of flagellate Streblomastix strix and complex community of Bacteroidetes bacteria on its surface.</title>
        <authorList>
            <person name="Treitli S.C."/>
            <person name="Kolisko M."/>
            <person name="Husnik F."/>
            <person name="Keeling P."/>
            <person name="Hampl V."/>
        </authorList>
    </citation>
    <scope>NUCLEOTIDE SEQUENCE [LARGE SCALE GENOMIC DNA]</scope>
    <source>
        <strain evidence="2">ST1C</strain>
    </source>
</reference>
<evidence type="ECO:0000256" key="1">
    <source>
        <dbReference type="SAM" id="MobiDB-lite"/>
    </source>
</evidence>
<accession>A0A5J4T5R8</accession>
<feature type="region of interest" description="Disordered" evidence="1">
    <location>
        <begin position="80"/>
        <end position="109"/>
    </location>
</feature>
<dbReference type="AlphaFoldDB" id="A0A5J4T5R8"/>
<sequence>MKCLDRCLRIWVRLIKFESYLISYTFILHRFPMPHSSREVVVKIRTMKLYEKLKSIAKIFDGIENIEDLATKVQKRKRVDEISSNDSNSNSNRSQSEHVMQRRPTKRKRRRKIYNIKKYLKEIFHQNRWKNFPKGSPPQGDGDLEKLDHTLSFFRRLFRFVGRRCMTCSLWLRLLLELLSLELISSTRLRFCTFVARSSIPYFDHDFTTGMGHWKPVQDEGV</sequence>
<dbReference type="EMBL" id="SNRW01037850">
    <property type="protein sequence ID" value="KAA6353577.1"/>
    <property type="molecule type" value="Genomic_DNA"/>
</dbReference>
<gene>
    <name evidence="2" type="ORF">EZS28_050896</name>
</gene>
<dbReference type="Proteomes" id="UP000324800">
    <property type="component" value="Unassembled WGS sequence"/>
</dbReference>
<organism evidence="2 3">
    <name type="scientific">Streblomastix strix</name>
    <dbReference type="NCBI Taxonomy" id="222440"/>
    <lineage>
        <taxon>Eukaryota</taxon>
        <taxon>Metamonada</taxon>
        <taxon>Preaxostyla</taxon>
        <taxon>Oxymonadida</taxon>
        <taxon>Streblomastigidae</taxon>
        <taxon>Streblomastix</taxon>
    </lineage>
</organism>
<evidence type="ECO:0000313" key="2">
    <source>
        <dbReference type="EMBL" id="KAA6353577.1"/>
    </source>
</evidence>
<proteinExistence type="predicted"/>